<proteinExistence type="predicted"/>
<protein>
    <submittedName>
        <fullName evidence="2">Uncharacterized protein</fullName>
    </submittedName>
</protein>
<evidence type="ECO:0000256" key="1">
    <source>
        <dbReference type="SAM" id="Phobius"/>
    </source>
</evidence>
<evidence type="ECO:0000313" key="2">
    <source>
        <dbReference type="EMBL" id="SHG27003.1"/>
    </source>
</evidence>
<feature type="transmembrane region" description="Helical" evidence="1">
    <location>
        <begin position="6"/>
        <end position="26"/>
    </location>
</feature>
<keyword evidence="1" id="KW-0812">Transmembrane</keyword>
<dbReference type="STRING" id="271157.SAMN05444396_10718"/>
<dbReference type="Proteomes" id="UP000184036">
    <property type="component" value="Unassembled WGS sequence"/>
</dbReference>
<name>A0A1M5IGT8_9FLAO</name>
<keyword evidence="1" id="KW-0472">Membrane</keyword>
<gene>
    <name evidence="2" type="ORF">SAMN05444396_10718</name>
</gene>
<dbReference type="EMBL" id="FQWE01000007">
    <property type="protein sequence ID" value="SHG27003.1"/>
    <property type="molecule type" value="Genomic_DNA"/>
</dbReference>
<reference evidence="3" key="1">
    <citation type="submission" date="2016-11" db="EMBL/GenBank/DDBJ databases">
        <authorList>
            <person name="Varghese N."/>
            <person name="Submissions S."/>
        </authorList>
    </citation>
    <scope>NUCLEOTIDE SEQUENCE [LARGE SCALE GENOMIC DNA]</scope>
    <source>
        <strain evidence="3">DSM 19741</strain>
    </source>
</reference>
<accession>A0A1M5IGT8</accession>
<feature type="transmembrane region" description="Helical" evidence="1">
    <location>
        <begin position="38"/>
        <end position="60"/>
    </location>
</feature>
<keyword evidence="1" id="KW-1133">Transmembrane helix</keyword>
<organism evidence="2 3">
    <name type="scientific">Flavobacterium segetis</name>
    <dbReference type="NCBI Taxonomy" id="271157"/>
    <lineage>
        <taxon>Bacteria</taxon>
        <taxon>Pseudomonadati</taxon>
        <taxon>Bacteroidota</taxon>
        <taxon>Flavobacteriia</taxon>
        <taxon>Flavobacteriales</taxon>
        <taxon>Flavobacteriaceae</taxon>
        <taxon>Flavobacterium</taxon>
    </lineage>
</organism>
<sequence>MFLIASIAYAFSIFIDVSVYHFKYYIQDDKNTRHLLALINIFQYFSRGFILIFIPIMAYITEAVKDKNEV</sequence>
<evidence type="ECO:0000313" key="3">
    <source>
        <dbReference type="Proteomes" id="UP000184036"/>
    </source>
</evidence>
<dbReference type="AlphaFoldDB" id="A0A1M5IGT8"/>
<keyword evidence="3" id="KW-1185">Reference proteome</keyword>